<evidence type="ECO:0000313" key="3">
    <source>
        <dbReference type="Proteomes" id="UP001167796"/>
    </source>
</evidence>
<dbReference type="PROSITE" id="PS51257">
    <property type="entry name" value="PROKAR_LIPOPROTEIN"/>
    <property type="match status" value="1"/>
</dbReference>
<dbReference type="RefSeq" id="WP_305009388.1">
    <property type="nucleotide sequence ID" value="NZ_JAUQSX010000001.1"/>
</dbReference>
<accession>A0ABT9A4G0</accession>
<protein>
    <recommendedName>
        <fullName evidence="4">Lipoprotein</fullName>
    </recommendedName>
</protein>
<evidence type="ECO:0000256" key="1">
    <source>
        <dbReference type="SAM" id="MobiDB-lite"/>
    </source>
</evidence>
<organism evidence="2 3">
    <name type="scientific">Hymenobacter mellowenesis</name>
    <dbReference type="NCBI Taxonomy" id="3063995"/>
    <lineage>
        <taxon>Bacteria</taxon>
        <taxon>Pseudomonadati</taxon>
        <taxon>Bacteroidota</taxon>
        <taxon>Cytophagia</taxon>
        <taxon>Cytophagales</taxon>
        <taxon>Hymenobacteraceae</taxon>
        <taxon>Hymenobacter</taxon>
    </lineage>
</organism>
<keyword evidence="3" id="KW-1185">Reference proteome</keyword>
<gene>
    <name evidence="2" type="ORF">Q5H92_00070</name>
</gene>
<evidence type="ECO:0008006" key="4">
    <source>
        <dbReference type="Google" id="ProtNLM"/>
    </source>
</evidence>
<comment type="caution">
    <text evidence="2">The sequence shown here is derived from an EMBL/GenBank/DDBJ whole genome shotgun (WGS) entry which is preliminary data.</text>
</comment>
<reference evidence="2" key="1">
    <citation type="submission" date="2023-07" db="EMBL/GenBank/DDBJ databases">
        <authorList>
            <person name="Kim M.K."/>
        </authorList>
    </citation>
    <scope>NUCLEOTIDE SEQUENCE</scope>
    <source>
        <strain evidence="2">M29</strain>
    </source>
</reference>
<proteinExistence type="predicted"/>
<dbReference type="EMBL" id="JAUQSX010000001">
    <property type="protein sequence ID" value="MDO7844733.1"/>
    <property type="molecule type" value="Genomic_DNA"/>
</dbReference>
<dbReference type="Proteomes" id="UP001167796">
    <property type="component" value="Unassembled WGS sequence"/>
</dbReference>
<feature type="compositionally biased region" description="Low complexity" evidence="1">
    <location>
        <begin position="25"/>
        <end position="35"/>
    </location>
</feature>
<feature type="region of interest" description="Disordered" evidence="1">
    <location>
        <begin position="24"/>
        <end position="43"/>
    </location>
</feature>
<evidence type="ECO:0000313" key="2">
    <source>
        <dbReference type="EMBL" id="MDO7844733.1"/>
    </source>
</evidence>
<name>A0ABT9A4G0_9BACT</name>
<sequence>MLIRLLPFGLLLGLAACTETTDQKAPASAPNASPAAAPPVAPAGPRTAQYAGEYSWGDPKRKQAGGSLTVYPESDSTVLVYFDISNGPPAFHLGMLLQRAVVRGGVARCAFKEDYDEKGCRLAIAFTPQAARVKTEPGYGECGFGQGVYADETYQRTSAAIPQQFVNGEGTTVKFKGLDPIKYQAGE</sequence>